<keyword evidence="2" id="KW-1185">Reference proteome</keyword>
<sequence>MWGRTKNSVPWLLRGDFYGHAIASRWCLTLLPRLECNGAISAYYNLRLLGSSNSPASASQVAGITGMHHHAQLIFFFFFFFFEMESLSVAQVGVQPCNLDSLQAPPPSFMLFLHLSLPSSWDYRHPPPGLANFVFVFLVETGFHHVSQDGLNLLTL</sequence>
<dbReference type="AlphaFoldDB" id="A0A8I5N0N4"/>
<proteinExistence type="predicted"/>
<dbReference type="PRINTS" id="PR02045">
    <property type="entry name" value="F138DOMAIN"/>
</dbReference>
<dbReference type="PANTHER" id="PTHR12138:SF162">
    <property type="entry name" value="CHROMOSOME UNDETERMINED SCAFFOLD_275, WHOLE GENOME SHOTGUN SEQUENCE"/>
    <property type="match status" value="1"/>
</dbReference>
<reference evidence="1" key="3">
    <citation type="submission" date="2025-09" db="UniProtKB">
        <authorList>
            <consortium name="Ensembl"/>
        </authorList>
    </citation>
    <scope>IDENTIFICATION</scope>
</reference>
<organism evidence="1 2">
    <name type="scientific">Papio anubis</name>
    <name type="common">Olive baboon</name>
    <dbReference type="NCBI Taxonomy" id="9555"/>
    <lineage>
        <taxon>Eukaryota</taxon>
        <taxon>Metazoa</taxon>
        <taxon>Chordata</taxon>
        <taxon>Craniata</taxon>
        <taxon>Vertebrata</taxon>
        <taxon>Euteleostomi</taxon>
        <taxon>Mammalia</taxon>
        <taxon>Eutheria</taxon>
        <taxon>Euarchontoglires</taxon>
        <taxon>Primates</taxon>
        <taxon>Haplorrhini</taxon>
        <taxon>Catarrhini</taxon>
        <taxon>Cercopithecidae</taxon>
        <taxon>Cercopithecinae</taxon>
        <taxon>Papio</taxon>
    </lineage>
</organism>
<dbReference type="GeneTree" id="ENSGT00940000161627"/>
<dbReference type="Ensembl" id="ENSPANT00000062279.1">
    <property type="protein sequence ID" value="ENSPANP00000052638.1"/>
    <property type="gene ID" value="ENSPANG00000043679.1"/>
</dbReference>
<reference evidence="1 2" key="1">
    <citation type="submission" date="2012-03" db="EMBL/GenBank/DDBJ databases">
        <title>Whole Genome Assembly of Papio anubis.</title>
        <authorList>
            <person name="Liu Y.L."/>
            <person name="Abraham K.A."/>
            <person name="Akbar H.A."/>
            <person name="Ali S.A."/>
            <person name="Anosike U.A."/>
            <person name="Aqrawi P.A."/>
            <person name="Arias F.A."/>
            <person name="Attaway T.A."/>
            <person name="Awwad R.A."/>
            <person name="Babu C.B."/>
            <person name="Bandaranaike D.B."/>
            <person name="Battles P.B."/>
            <person name="Bell A.B."/>
            <person name="Beltran B.B."/>
            <person name="Berhane-Mersha D.B."/>
            <person name="Bess C.B."/>
            <person name="Bickham C.B."/>
            <person name="Bolden T.B."/>
            <person name="Carter K.C."/>
            <person name="Chau D.C."/>
            <person name="Chavez A.C."/>
            <person name="Clerc-Blankenburg K.C."/>
            <person name="Coyle M.C."/>
            <person name="Dao M.D."/>
            <person name="Davila M.L.D."/>
            <person name="Davy-Carroll L.D."/>
            <person name="Denson S.D."/>
            <person name="Dinh H.D."/>
            <person name="Fernandez S.F."/>
            <person name="Fernando P.F."/>
            <person name="Forbes L.F."/>
            <person name="Francis C.F."/>
            <person name="Francisco L.F."/>
            <person name="Fu Q.F."/>
            <person name="Garcia-Iii R.G."/>
            <person name="Garrett T.G."/>
            <person name="Gross S.G."/>
            <person name="Gubbala S.G."/>
            <person name="Hirani K.H."/>
            <person name="Hogues M.H."/>
            <person name="Hollins B.H."/>
            <person name="Jackson L.J."/>
            <person name="Javaid M.J."/>
            <person name="Jhangiani S.J."/>
            <person name="Johnson A.J."/>
            <person name="Johnson B.J."/>
            <person name="Jones J.J."/>
            <person name="Joshi V.J."/>
            <person name="Kalu J.K."/>
            <person name="Khan N.K."/>
            <person name="Korchina V.K."/>
            <person name="Kovar C.K."/>
            <person name="Lago L.L."/>
            <person name="Lara F.L."/>
            <person name="Le T.-K.L."/>
            <person name="Lee S.L."/>
            <person name="Legall-Iii F.L."/>
            <person name="Lemon S.L."/>
            <person name="Liu J.L."/>
            <person name="Liu Y.-S.L."/>
            <person name="Liyanage D.L."/>
            <person name="Lopez J.L."/>
            <person name="Lorensuhewa L.L."/>
            <person name="Mata R.M."/>
            <person name="Mathew T.M."/>
            <person name="Mercado C.M."/>
            <person name="Mercado I.M."/>
            <person name="Morales K.M."/>
            <person name="Morgan M.M."/>
            <person name="Munidasa M.M."/>
            <person name="Ngo D.N."/>
            <person name="Nguyen L.N."/>
            <person name="Nguyen T.N."/>
            <person name="Nguyen N.N."/>
            <person name="Obregon M.O."/>
            <person name="Okwuonu G.O."/>
            <person name="Ongeri F.O."/>
            <person name="Onwere C.O."/>
            <person name="Osifeso I.O."/>
            <person name="Parra A.P."/>
            <person name="Patil S.P."/>
            <person name="Perez A.P."/>
            <person name="Perez Y.P."/>
            <person name="Pham C.P."/>
            <person name="Pu L.-L.P."/>
            <person name="Puazo M.P."/>
            <person name="Quiroz J.Q."/>
            <person name="Rouhana J.R."/>
            <person name="Ruiz M.R."/>
            <person name="Ruiz S.-J.R."/>
            <person name="Saada N.S."/>
            <person name="Santibanez J.S."/>
            <person name="Scheel M.S."/>
            <person name="Schneider B.S."/>
            <person name="Simmons D.S."/>
            <person name="Sisson I.S."/>
            <person name="Tang L.-Y.T."/>
            <person name="Thornton R.T."/>
            <person name="Tisius J.T."/>
            <person name="Toledanes G.T."/>
            <person name="Trejos Z.T."/>
            <person name="Usmani K.U."/>
            <person name="Varghese R.V."/>
            <person name="Vattathil S.V."/>
            <person name="Vee V.V."/>
            <person name="Walker D.W."/>
            <person name="Weissenberger G.W."/>
            <person name="White C.W."/>
            <person name="Williams A.W."/>
            <person name="Woodworth J.W."/>
            <person name="Wright R.W."/>
            <person name="Zhu Y.Z."/>
            <person name="Han Y.H."/>
            <person name="Newsham I.N."/>
            <person name="Nazareth L.N."/>
            <person name="Worley K.W."/>
            <person name="Muzny D.M."/>
            <person name="Rogers J.R."/>
            <person name="Gibbs R.G."/>
        </authorList>
    </citation>
    <scope>NUCLEOTIDE SEQUENCE [LARGE SCALE GENOMIC DNA]</scope>
</reference>
<dbReference type="PANTHER" id="PTHR12138">
    <property type="entry name" value="PRIMATE-EXPANDED PROTEIN FAMILY"/>
    <property type="match status" value="1"/>
</dbReference>
<accession>A0A8I5N0N4</accession>
<evidence type="ECO:0000313" key="2">
    <source>
        <dbReference type="Proteomes" id="UP000028761"/>
    </source>
</evidence>
<reference evidence="1" key="2">
    <citation type="submission" date="2025-08" db="UniProtKB">
        <authorList>
            <consortium name="Ensembl"/>
        </authorList>
    </citation>
    <scope>IDENTIFICATION</scope>
</reference>
<evidence type="ECO:0000313" key="1">
    <source>
        <dbReference type="Ensembl" id="ENSPANP00000052638.1"/>
    </source>
</evidence>
<protein>
    <submittedName>
        <fullName evidence="1">Uncharacterized protein</fullName>
    </submittedName>
</protein>
<name>A0A8I5N0N4_PAPAN</name>
<dbReference type="Proteomes" id="UP000028761">
    <property type="component" value="Chromosome 5"/>
</dbReference>